<protein>
    <recommendedName>
        <fullName evidence="3">DUF3120 domain-containing protein</fullName>
    </recommendedName>
</protein>
<dbReference type="Proteomes" id="UP000005250">
    <property type="component" value="Chromosome"/>
</dbReference>
<dbReference type="CDD" id="cd21073">
    <property type="entry name" value="toxin_BteA-MLD_like"/>
    <property type="match status" value="1"/>
</dbReference>
<sequence>MLSNNVNPVVGLSYRPLPETPPSGQAAAHPSMRLLEPNNDEFVRSVASPRLHHSSEALREVKHDVRQFQASGDRSLQQLRDLEVALNHWEASQPREFAKRGGLVAELRTAIDAYKQQLHEQAPSHANLDVKWLDGLRAGSMALQGDVKVWMQNLEDLHTRRPDEFAARLQQSTDALYSHLEAQWAKQHGTPPTASDVAGMPQWQEYTAMLRERFAGLDTIRPNLTAEENGVAILKTQTQLLALQRAQEALQASLADGVSHQGDVGLLRTQLLAGMVEGLIALQQADDDSALWSRPSAADSGGRLSVEAGAKASTDFEAPASKGELLRGKGISGEAVLEAFANIEMSVSGSRAGAAGEAEGSLRLYGESTARAEVSGSFEPFALSGSIGREEADGDTAASANPVLSLNVSAELSSKLGLEAQGSVTLGSLLKLDAEGRAEVGASAEVSGAAAIDKRSDGLSVRLEAQAEAFAGLKAEGTLTANLLHSKYADAHGLTASVTGSAANVGLGATAEGKLVASPGQFEMGGEVGTTLGVGGNIGWNSKVDVNASTAYAYELASAAMARFDALRASQLDHDAKTSGNESQLNRLAANLQSHIDATSQKLDALNSAGVESRIRKVDGFAAGDGAQAAAGLAAQMALVETGADLSHDIKITALNLRA</sequence>
<dbReference type="HOGENOM" id="CLU_392158_0_0_4"/>
<dbReference type="RefSeq" id="WP_014905434.1">
    <property type="nucleotide sequence ID" value="NC_018518.1"/>
</dbReference>
<dbReference type="InterPro" id="IPR038453">
    <property type="entry name" value="DUF3220_sf"/>
</dbReference>
<dbReference type="AlphaFoldDB" id="A0A0T7CJL1"/>
<proteinExistence type="predicted"/>
<dbReference type="Pfam" id="PF11516">
    <property type="entry name" value="DUF3220"/>
    <property type="match status" value="1"/>
</dbReference>
<name>A0A0T7CJL1_BORP1</name>
<organism evidence="1 2">
    <name type="scientific">Bordetella pertussis (strain ATCC 9797 / DSM 5571 / CCUG 30873 / LMG 14455 / NCTC 10739 / 18323)</name>
    <dbReference type="NCBI Taxonomy" id="568706"/>
    <lineage>
        <taxon>Bacteria</taxon>
        <taxon>Pseudomonadati</taxon>
        <taxon>Pseudomonadota</taxon>
        <taxon>Betaproteobacteria</taxon>
        <taxon>Burkholderiales</taxon>
        <taxon>Alcaligenaceae</taxon>
        <taxon>Bordetella</taxon>
    </lineage>
</organism>
<gene>
    <name evidence="1" type="ordered locus">BN118_0267</name>
</gene>
<evidence type="ECO:0008006" key="3">
    <source>
        <dbReference type="Google" id="ProtNLM"/>
    </source>
</evidence>
<dbReference type="eggNOG" id="ENOG5033BGX">
    <property type="taxonomic scope" value="Bacteria"/>
</dbReference>
<dbReference type="InterPro" id="IPR021597">
    <property type="entry name" value="DUF3220"/>
</dbReference>
<keyword evidence="2" id="KW-1185">Reference proteome</keyword>
<accession>A0A0T7CJL1</accession>
<reference evidence="1 2" key="1">
    <citation type="journal article" date="2012" name="BMC Genomics">
        <title>Comparative genomics of the classical Bordetella subspecies: the evolution and exchange of virulence-associated diversity amongst closely related pathogens.</title>
        <authorList>
            <person name="Park J."/>
            <person name="Zhang Y."/>
            <person name="Buboltz A.M."/>
            <person name="Zhang X."/>
            <person name="Schuster S.C."/>
            <person name="Ahuja U."/>
            <person name="Liu M."/>
            <person name="Miller J.F."/>
            <person name="Sebaihia M."/>
            <person name="Bentley S.D."/>
            <person name="Parkhill J."/>
            <person name="Harvill E.T."/>
        </authorList>
    </citation>
    <scope>NUCLEOTIDE SEQUENCE [LARGE SCALE GENOMIC DNA]</scope>
    <source>
        <strain evidence="2">ATCC 9797 / DSM 5571 / CCUG 30873 / LMG 14455 / NCTC 10739 / 18323</strain>
    </source>
</reference>
<dbReference type="KEGG" id="bper:BN118_0267"/>
<evidence type="ECO:0000313" key="1">
    <source>
        <dbReference type="EMBL" id="CCJ61692.1"/>
    </source>
</evidence>
<dbReference type="EMBL" id="HE965805">
    <property type="protein sequence ID" value="CCJ61692.1"/>
    <property type="molecule type" value="Genomic_DNA"/>
</dbReference>
<dbReference type="Gene3D" id="1.20.58.960">
    <property type="entry name" value="Protein of unknown function (DUF3120)"/>
    <property type="match status" value="1"/>
</dbReference>
<evidence type="ECO:0000313" key="2">
    <source>
        <dbReference type="Proteomes" id="UP000005250"/>
    </source>
</evidence>